<keyword evidence="7 9" id="KW-0414">Isoprene biosynthesis</keyword>
<feature type="binding site" evidence="9">
    <location>
        <begin position="132"/>
        <end position="135"/>
    </location>
    <ligand>
        <name>4-CDP-2-C-methyl-D-erythritol 2-phosphate</name>
        <dbReference type="ChEBI" id="CHEBI:57919"/>
    </ligand>
</feature>
<dbReference type="HAMAP" id="MF_00107">
    <property type="entry name" value="IspF"/>
    <property type="match status" value="1"/>
</dbReference>
<accession>A0AAV3M695</accession>
<dbReference type="Gene3D" id="3.30.1330.50">
    <property type="entry name" value="2-C-methyl-D-erythritol 2,4-cyclodiphosphate synthase"/>
    <property type="match status" value="1"/>
</dbReference>
<dbReference type="CDD" id="cd00554">
    <property type="entry name" value="MECDP_synthase"/>
    <property type="match status" value="1"/>
</dbReference>
<dbReference type="PROSITE" id="PS01350">
    <property type="entry name" value="ISPF"/>
    <property type="match status" value="1"/>
</dbReference>
<dbReference type="RefSeq" id="WP_006661018.1">
    <property type="nucleotide sequence ID" value="NZ_JALD01000042.1"/>
</dbReference>
<reference evidence="12 13" key="1">
    <citation type="submission" date="2014-01" db="EMBL/GenBank/DDBJ databases">
        <authorList>
            <person name="Durkin A.S."/>
            <person name="McCorrison J."/>
            <person name="Torralba M."/>
            <person name="Gillis M."/>
            <person name="Haft D.H."/>
            <person name="Methe B."/>
            <person name="Sutton G."/>
            <person name="Nelson K.E."/>
        </authorList>
    </citation>
    <scope>NUCLEOTIDE SEQUENCE [LARGE SCALE GENOMIC DNA]</scope>
    <source>
        <strain evidence="12 13">205/92</strain>
    </source>
</reference>
<comment type="pathway">
    <text evidence="2 9">Isoprenoid biosynthesis; isopentenyl diphosphate biosynthesis via DXP pathway; isopentenyl diphosphate from 1-deoxy-D-xylulose 5-phosphate: step 4/6.</text>
</comment>
<dbReference type="GO" id="GO:0046872">
    <property type="term" value="F:metal ion binding"/>
    <property type="evidence" value="ECO:0007669"/>
    <property type="project" value="UniProtKB-KW"/>
</dbReference>
<feature type="site" description="Transition state stabilizer" evidence="9">
    <location>
        <position position="34"/>
    </location>
</feature>
<dbReference type="InterPro" id="IPR020555">
    <property type="entry name" value="MECDP_synthase_CS"/>
</dbReference>
<proteinExistence type="inferred from homology"/>
<gene>
    <name evidence="9 12" type="primary">ispF</name>
    <name evidence="12" type="ORF">HMPREF1563_1600</name>
</gene>
<evidence type="ECO:0000256" key="8">
    <source>
        <dbReference type="ARBA" id="ARBA00023239"/>
    </source>
</evidence>
<evidence type="ECO:0000313" key="13">
    <source>
        <dbReference type="Proteomes" id="UP000022311"/>
    </source>
</evidence>
<evidence type="ECO:0000256" key="3">
    <source>
        <dbReference type="ARBA" id="ARBA00008480"/>
    </source>
</evidence>
<evidence type="ECO:0000256" key="7">
    <source>
        <dbReference type="ARBA" id="ARBA00023229"/>
    </source>
</evidence>
<dbReference type="GO" id="GO:0016114">
    <property type="term" value="P:terpenoid biosynthetic process"/>
    <property type="evidence" value="ECO:0007669"/>
    <property type="project" value="InterPro"/>
</dbReference>
<comment type="catalytic activity">
    <reaction evidence="1 9 10">
        <text>4-CDP-2-C-methyl-D-erythritol 2-phosphate = 2-C-methyl-D-erythritol 2,4-cyclic diphosphate + CMP</text>
        <dbReference type="Rhea" id="RHEA:23864"/>
        <dbReference type="ChEBI" id="CHEBI:57919"/>
        <dbReference type="ChEBI" id="CHEBI:58483"/>
        <dbReference type="ChEBI" id="CHEBI:60377"/>
        <dbReference type="EC" id="4.6.1.12"/>
    </reaction>
</comment>
<dbReference type="EMBL" id="JALD01000042">
    <property type="protein sequence ID" value="EUD11276.1"/>
    <property type="molecule type" value="Genomic_DNA"/>
</dbReference>
<name>A0AAV3M695_9GAMM</name>
<dbReference type="EC" id="4.6.1.12" evidence="5 9"/>
<dbReference type="NCBIfam" id="TIGR00151">
    <property type="entry name" value="ispF"/>
    <property type="match status" value="1"/>
</dbReference>
<evidence type="ECO:0000256" key="2">
    <source>
        <dbReference type="ARBA" id="ARBA00004709"/>
    </source>
</evidence>
<comment type="subunit">
    <text evidence="4 9">Homotrimer.</text>
</comment>
<dbReference type="SUPFAM" id="SSF69765">
    <property type="entry name" value="IpsF-like"/>
    <property type="match status" value="1"/>
</dbReference>
<feature type="binding site" evidence="9">
    <location>
        <position position="42"/>
    </location>
    <ligand>
        <name>a divalent metal cation</name>
        <dbReference type="ChEBI" id="CHEBI:60240"/>
    </ligand>
</feature>
<sequence>MRIGHGFDVHKFGGEGPIVIGGVRIPYDQGLIAHSDGDVVLHALTDAILGAAALGDIGKLFPDTDPAYKGADSRVLLREAFCQVRKKGYLIGNIDVTIMAQAPKMLPHIPQMRVNIAEDLECHMDDVNVKATTTEQLGFVGRKEGIACAAVALLIKDNSNESYECSVPAW</sequence>
<feature type="binding site" evidence="9">
    <location>
        <begin position="8"/>
        <end position="10"/>
    </location>
    <ligand>
        <name>4-CDP-2-C-methyl-D-erythritol 2-phosphate</name>
        <dbReference type="ChEBI" id="CHEBI:57919"/>
    </ligand>
</feature>
<feature type="binding site" evidence="9">
    <location>
        <position position="139"/>
    </location>
    <ligand>
        <name>4-CDP-2-C-methyl-D-erythritol 2-phosphate</name>
        <dbReference type="ChEBI" id="CHEBI:57919"/>
    </ligand>
</feature>
<dbReference type="GO" id="GO:0019288">
    <property type="term" value="P:isopentenyl diphosphate biosynthetic process, methylerythritol 4-phosphate pathway"/>
    <property type="evidence" value="ECO:0007669"/>
    <property type="project" value="UniProtKB-UniRule"/>
</dbReference>
<evidence type="ECO:0000256" key="10">
    <source>
        <dbReference type="RuleBase" id="RU004395"/>
    </source>
</evidence>
<keyword evidence="8 9" id="KW-0456">Lyase</keyword>
<comment type="similarity">
    <text evidence="3 9 10">Belongs to the IspF family.</text>
</comment>
<feature type="site" description="Transition state stabilizer" evidence="9">
    <location>
        <position position="133"/>
    </location>
</feature>
<feature type="binding site" evidence="9">
    <location>
        <position position="142"/>
    </location>
    <ligand>
        <name>4-CDP-2-C-methyl-D-erythritol 2-phosphate</name>
        <dbReference type="ChEBI" id="CHEBI:57919"/>
    </ligand>
</feature>
<evidence type="ECO:0000256" key="4">
    <source>
        <dbReference type="ARBA" id="ARBA00011233"/>
    </source>
</evidence>
<dbReference type="Pfam" id="PF02542">
    <property type="entry name" value="YgbB"/>
    <property type="match status" value="1"/>
</dbReference>
<dbReference type="PANTHER" id="PTHR43181:SF1">
    <property type="entry name" value="2-C-METHYL-D-ERYTHRITOL 2,4-CYCLODIPHOSPHATE SYNTHASE, CHLOROPLASTIC"/>
    <property type="match status" value="1"/>
</dbReference>
<comment type="function">
    <text evidence="9">Involved in the biosynthesis of isopentenyl diphosphate (IPP) and dimethylallyl diphosphate (DMAPP), two major building blocks of isoprenoid compounds. Catalyzes the conversion of 4-diphosphocytidyl-2-C-methyl-D-erythritol 2-phosphate (CDP-ME2P) to 2-C-methyl-D-erythritol 2,4-cyclodiphosphate (ME-CPP) with a corresponding release of cytidine 5-monophosphate (CMP).</text>
</comment>
<comment type="cofactor">
    <cofactor evidence="9">
        <name>a divalent metal cation</name>
        <dbReference type="ChEBI" id="CHEBI:60240"/>
    </cofactor>
    <text evidence="9">Binds 1 divalent metal cation per subunit.</text>
</comment>
<feature type="domain" description="2-C-methyl-D-erythritol 2,4-cyclodiphosphate synthase" evidence="11">
    <location>
        <begin position="1"/>
        <end position="154"/>
    </location>
</feature>
<dbReference type="InterPro" id="IPR003526">
    <property type="entry name" value="MECDP_synthase"/>
</dbReference>
<dbReference type="PANTHER" id="PTHR43181">
    <property type="entry name" value="2-C-METHYL-D-ERYTHRITOL 2,4-CYCLODIPHOSPHATE SYNTHASE, CHLOROPLASTIC"/>
    <property type="match status" value="1"/>
</dbReference>
<evidence type="ECO:0000256" key="5">
    <source>
        <dbReference type="ARBA" id="ARBA00012579"/>
    </source>
</evidence>
<evidence type="ECO:0000256" key="6">
    <source>
        <dbReference type="ARBA" id="ARBA00022723"/>
    </source>
</evidence>
<feature type="binding site" evidence="9">
    <location>
        <begin position="100"/>
        <end position="106"/>
    </location>
    <ligand>
        <name>4-CDP-2-C-methyl-D-erythritol 2-phosphate</name>
        <dbReference type="ChEBI" id="CHEBI:57919"/>
    </ligand>
</feature>
<dbReference type="GO" id="GO:0008685">
    <property type="term" value="F:2-C-methyl-D-erythritol 2,4-cyclodiphosphate synthase activity"/>
    <property type="evidence" value="ECO:0007669"/>
    <property type="project" value="UniProtKB-UniRule"/>
</dbReference>
<feature type="binding site" evidence="9">
    <location>
        <begin position="56"/>
        <end position="58"/>
    </location>
    <ligand>
        <name>4-CDP-2-C-methyl-D-erythritol 2-phosphate</name>
        <dbReference type="ChEBI" id="CHEBI:57919"/>
    </ligand>
</feature>
<feature type="binding site" evidence="9">
    <location>
        <position position="10"/>
    </location>
    <ligand>
        <name>a divalent metal cation</name>
        <dbReference type="ChEBI" id="CHEBI:60240"/>
    </ligand>
</feature>
<keyword evidence="6 9" id="KW-0479">Metal-binding</keyword>
<feature type="binding site" evidence="9">
    <location>
        <position position="8"/>
    </location>
    <ligand>
        <name>a divalent metal cation</name>
        <dbReference type="ChEBI" id="CHEBI:60240"/>
    </ligand>
</feature>
<evidence type="ECO:0000259" key="11">
    <source>
        <dbReference type="Pfam" id="PF02542"/>
    </source>
</evidence>
<evidence type="ECO:0000313" key="12">
    <source>
        <dbReference type="EMBL" id="EUD11276.1"/>
    </source>
</evidence>
<dbReference type="InterPro" id="IPR036571">
    <property type="entry name" value="MECDP_synthase_sf"/>
</dbReference>
<protein>
    <recommendedName>
        <fullName evidence="5 9">2-C-methyl-D-erythritol 2,4-cyclodiphosphate synthase</fullName>
        <shortName evidence="9">MECDP-synthase</shortName>
        <shortName evidence="9">MECPP-synthase</shortName>
        <shortName evidence="9">MECPS</shortName>
        <ecNumber evidence="5 9">4.6.1.12</ecNumber>
    </recommendedName>
</protein>
<feature type="binding site" evidence="9">
    <location>
        <begin position="34"/>
        <end position="35"/>
    </location>
    <ligand>
        <name>4-CDP-2-C-methyl-D-erythritol 2-phosphate</name>
        <dbReference type="ChEBI" id="CHEBI:57919"/>
    </ligand>
</feature>
<evidence type="ECO:0000256" key="9">
    <source>
        <dbReference type="HAMAP-Rule" id="MF_00107"/>
    </source>
</evidence>
<organism evidence="12 13">
    <name type="scientific">Providencia alcalifaciens 205/92</name>
    <dbReference type="NCBI Taxonomy" id="1256988"/>
    <lineage>
        <taxon>Bacteria</taxon>
        <taxon>Pseudomonadati</taxon>
        <taxon>Pseudomonadota</taxon>
        <taxon>Gammaproteobacteria</taxon>
        <taxon>Enterobacterales</taxon>
        <taxon>Morganellaceae</taxon>
        <taxon>Providencia</taxon>
    </lineage>
</organism>
<feature type="binding site" evidence="9">
    <location>
        <begin position="61"/>
        <end position="65"/>
    </location>
    <ligand>
        <name>4-CDP-2-C-methyl-D-erythritol 2-phosphate</name>
        <dbReference type="ChEBI" id="CHEBI:57919"/>
    </ligand>
</feature>
<dbReference type="Proteomes" id="UP000022311">
    <property type="component" value="Unassembled WGS sequence"/>
</dbReference>
<dbReference type="AlphaFoldDB" id="A0AAV3M695"/>
<evidence type="ECO:0000256" key="1">
    <source>
        <dbReference type="ARBA" id="ARBA00000200"/>
    </source>
</evidence>
<comment type="caution">
    <text evidence="12">The sequence shown here is derived from an EMBL/GenBank/DDBJ whole genome shotgun (WGS) entry which is preliminary data.</text>
</comment>
<dbReference type="FunFam" id="3.30.1330.50:FF:000001">
    <property type="entry name" value="2-C-methyl-D-erythritol 2,4-cyclodiphosphate synthase"/>
    <property type="match status" value="1"/>
</dbReference>